<sequence length="125" mass="14497">MNFAVFLLLVTQTTWTSPCVYKRVDVMSGKLIYYSDVIPEAKCFAECLNVKNCGGVCYERMSYETEGHAFCGIVEQICYLYNRSPSKWEAEEGKERCYTLDRNQTEPPQYTRILTFTKKNASWVP</sequence>
<gene>
    <name evidence="2" type="ORF">CYNAS_LOCUS5613</name>
</gene>
<accession>A0AA36DTX5</accession>
<comment type="caution">
    <text evidence="2">The sequence shown here is derived from an EMBL/GenBank/DDBJ whole genome shotgun (WGS) entry which is preliminary data.</text>
</comment>
<protein>
    <recommendedName>
        <fullName evidence="4">Apple domain-containing protein</fullName>
    </recommendedName>
</protein>
<evidence type="ECO:0000256" key="1">
    <source>
        <dbReference type="SAM" id="SignalP"/>
    </source>
</evidence>
<evidence type="ECO:0000313" key="2">
    <source>
        <dbReference type="EMBL" id="CAJ0593630.1"/>
    </source>
</evidence>
<proteinExistence type="predicted"/>
<feature type="signal peptide" evidence="1">
    <location>
        <begin position="1"/>
        <end position="16"/>
    </location>
</feature>
<keyword evidence="3" id="KW-1185">Reference proteome</keyword>
<dbReference type="EMBL" id="CATQJL010000112">
    <property type="protein sequence ID" value="CAJ0593630.1"/>
    <property type="molecule type" value="Genomic_DNA"/>
</dbReference>
<reference evidence="2" key="1">
    <citation type="submission" date="2023-07" db="EMBL/GenBank/DDBJ databases">
        <authorList>
            <consortium name="CYATHOMIX"/>
        </authorList>
    </citation>
    <scope>NUCLEOTIDE SEQUENCE</scope>
    <source>
        <strain evidence="2">N/A</strain>
    </source>
</reference>
<feature type="chain" id="PRO_5041352918" description="Apple domain-containing protein" evidence="1">
    <location>
        <begin position="17"/>
        <end position="125"/>
    </location>
</feature>
<evidence type="ECO:0000313" key="3">
    <source>
        <dbReference type="Proteomes" id="UP001176961"/>
    </source>
</evidence>
<name>A0AA36DTX5_CYLNA</name>
<organism evidence="2 3">
    <name type="scientific">Cylicocyclus nassatus</name>
    <name type="common">Nematode worm</name>
    <dbReference type="NCBI Taxonomy" id="53992"/>
    <lineage>
        <taxon>Eukaryota</taxon>
        <taxon>Metazoa</taxon>
        <taxon>Ecdysozoa</taxon>
        <taxon>Nematoda</taxon>
        <taxon>Chromadorea</taxon>
        <taxon>Rhabditida</taxon>
        <taxon>Rhabditina</taxon>
        <taxon>Rhabditomorpha</taxon>
        <taxon>Strongyloidea</taxon>
        <taxon>Strongylidae</taxon>
        <taxon>Cylicocyclus</taxon>
    </lineage>
</organism>
<keyword evidence="1" id="KW-0732">Signal</keyword>
<dbReference type="Proteomes" id="UP001176961">
    <property type="component" value="Unassembled WGS sequence"/>
</dbReference>
<dbReference type="AlphaFoldDB" id="A0AA36DTX5"/>
<evidence type="ECO:0008006" key="4">
    <source>
        <dbReference type="Google" id="ProtNLM"/>
    </source>
</evidence>